<reference evidence="1 2" key="1">
    <citation type="journal article" date="2013" name="Genome Announc.">
        <title>Genome sequences for three denitrifying bacterial strains isolated from a uranium- and nitrate-contaminated subsurface environment.</title>
        <authorList>
            <person name="Venkatramanan R."/>
            <person name="Prakash O."/>
            <person name="Woyke T."/>
            <person name="Chain P."/>
            <person name="Goodwin L.A."/>
            <person name="Watson D."/>
            <person name="Brooks S."/>
            <person name="Kostka J.E."/>
            <person name="Green S.J."/>
        </authorList>
    </citation>
    <scope>NUCLEOTIDE SEQUENCE [LARGE SCALE GENOMIC DNA]</scope>
    <source>
        <strain evidence="1 2">1NES1</strain>
    </source>
</reference>
<evidence type="ECO:0000313" key="1">
    <source>
        <dbReference type="EMBL" id="AGK58024.1"/>
    </source>
</evidence>
<accession>N0B3F5</accession>
<evidence type="ECO:0000313" key="2">
    <source>
        <dbReference type="Proteomes" id="UP000005952"/>
    </source>
</evidence>
<name>N0B3F5_9HYPH</name>
<dbReference type="EMBL" id="CP005587">
    <property type="protein sequence ID" value="AGK58024.1"/>
    <property type="molecule type" value="Genomic_DNA"/>
</dbReference>
<organism evidence="1 2">
    <name type="scientific">Hyphomicrobium denitrificans 1NES1</name>
    <dbReference type="NCBI Taxonomy" id="670307"/>
    <lineage>
        <taxon>Bacteria</taxon>
        <taxon>Pseudomonadati</taxon>
        <taxon>Pseudomonadota</taxon>
        <taxon>Alphaproteobacteria</taxon>
        <taxon>Hyphomicrobiales</taxon>
        <taxon>Hyphomicrobiaceae</taxon>
        <taxon>Hyphomicrobium</taxon>
    </lineage>
</organism>
<dbReference type="HOGENOM" id="CLU_2843933_0_0_5"/>
<dbReference type="STRING" id="670307.HYPDE_31748"/>
<gene>
    <name evidence="1" type="ORF">HYPDE_31748</name>
</gene>
<dbReference type="Proteomes" id="UP000005952">
    <property type="component" value="Chromosome"/>
</dbReference>
<keyword evidence="2" id="KW-1185">Reference proteome</keyword>
<dbReference type="AlphaFoldDB" id="N0B3F5"/>
<proteinExistence type="predicted"/>
<sequence length="65" mass="7626">MRGNIIELPPQWSLGHPEEIGMFTDAEKPFIVCPAPLRRTRIEKIFPQTSMLRQAFQTLLKRRHP</sequence>
<protein>
    <submittedName>
        <fullName evidence="1">Uncharacterized protein</fullName>
    </submittedName>
</protein>
<dbReference type="KEGG" id="hdt:HYPDE_31748"/>